<keyword evidence="1" id="KW-0732">Signal</keyword>
<evidence type="ECO:0000313" key="2">
    <source>
        <dbReference type="EMBL" id="AKB91381.1"/>
    </source>
</evidence>
<reference evidence="2" key="1">
    <citation type="journal article" date="2013" name="Mol. Cell. Proteomics">
        <title>Transcriptomic messiness in the venom duct of Conus miles contributes to conotoxin diversity.</title>
        <authorList>
            <person name="Jin A.H."/>
            <person name="Dutertre S."/>
            <person name="Kaas Q."/>
            <person name="Lavergne V."/>
            <person name="Kubala P."/>
            <person name="Lewis R.J."/>
            <person name="Alewood P.F."/>
        </authorList>
    </citation>
    <scope>NUCLEOTIDE SEQUENCE</scope>
    <source>
        <tissue evidence="2">Venom duct</tissue>
    </source>
</reference>
<evidence type="ECO:0000256" key="1">
    <source>
        <dbReference type="SAM" id="SignalP"/>
    </source>
</evidence>
<accession>A0A0E3X223</accession>
<reference evidence="2" key="2">
    <citation type="submission" date="2014-12" db="EMBL/GenBank/DDBJ databases">
        <authorList>
            <person name="Jin A.-H."/>
            <person name="Dutertre S."/>
            <person name="Kaas Q."/>
            <person name="Lavergne V."/>
            <person name="Kubala P."/>
            <person name="Lewis R.J."/>
            <person name="Alewood P.F."/>
        </authorList>
    </citation>
    <scope>NUCLEOTIDE SEQUENCE</scope>
    <source>
        <tissue evidence="2">Venom duct</tissue>
    </source>
</reference>
<proteinExistence type="evidence at transcript level"/>
<feature type="chain" id="PRO_5002415025" evidence="1">
    <location>
        <begin position="24"/>
        <end position="80"/>
    </location>
</feature>
<dbReference type="AlphaFoldDB" id="A0A0E3X223"/>
<organism evidence="2">
    <name type="scientific">Conus miles</name>
    <name type="common">Soldier cone</name>
    <name type="synonym">Mile cone</name>
    <dbReference type="NCBI Taxonomy" id="69564"/>
    <lineage>
        <taxon>Eukaryota</taxon>
        <taxon>Metazoa</taxon>
        <taxon>Spiralia</taxon>
        <taxon>Lophotrochozoa</taxon>
        <taxon>Mollusca</taxon>
        <taxon>Gastropoda</taxon>
        <taxon>Caenogastropoda</taxon>
        <taxon>Neogastropoda</taxon>
        <taxon>Conoidea</taxon>
        <taxon>Conidae</taxon>
        <taxon>Conus</taxon>
        <taxon>Rhizoconus</taxon>
    </lineage>
</organism>
<name>A0A0E3X223_CONMI</name>
<feature type="signal peptide" evidence="1">
    <location>
        <begin position="1"/>
        <end position="23"/>
    </location>
</feature>
<dbReference type="EMBL" id="KP216858">
    <property type="protein sequence ID" value="AKB91381.1"/>
    <property type="molecule type" value="mRNA"/>
</dbReference>
<protein>
    <submittedName>
        <fullName evidence="2">Conopeptide Mi043</fullName>
    </submittedName>
</protein>
<sequence length="80" mass="8570">MMCRLTSLCCLLVIVLLNSAVDGVPCQQGGGKCSSDLKCCDGRDVCCGTSGSATCTIESECSGERITHTHRALHARFFRR</sequence>